<dbReference type="GO" id="GO:0046872">
    <property type="term" value="F:metal ion binding"/>
    <property type="evidence" value="ECO:0007669"/>
    <property type="project" value="UniProtKB-KW"/>
</dbReference>
<sequence length="398" mass="45660">MASLTYICWNINEINHPIKRKRILSFLKAHQVHVAMLQETHLTQVEHDKLRRDWVGQCFYSSFSSKARGVAILIRKNLPLQCLSQVTDPAGHFVVVHGRWGAKPITFASMYAPNIDDPLVIQNFFLQLAQFPSPWVIGGDFNRPLNTVMDRSSPVQVAQTLMAKTILASIISSLFSHQVTACEFLPRYISDHSPLRIQLDIQGPSRWRFNSHLLTRDDFVGEIRLAIQEFFQFNHFPQSSLDVVWEAFKATIQGKIIAFSSACKKSFQQQMVRLEQELREAETELYKSNSAENRERVALLQHNLNDLSSSRAERSLLRIRSKFYARGDRADKLLAWQIRREEADCLIPSIRLPDDTISFAPEAINGAFQNYYSTLYSTQYDKSTMSGSLRSFLEGLDL</sequence>
<keyword evidence="7" id="KW-0378">Hydrolase</keyword>
<keyword evidence="8" id="KW-0460">Magnesium</keyword>
<dbReference type="SUPFAM" id="SSF56219">
    <property type="entry name" value="DNase I-like"/>
    <property type="match status" value="1"/>
</dbReference>
<evidence type="ECO:0000259" key="11">
    <source>
        <dbReference type="Pfam" id="PF03372"/>
    </source>
</evidence>
<comment type="similarity">
    <text evidence="3">Belongs to the DNA repair enzymes AP/ExoA family.</text>
</comment>
<evidence type="ECO:0000313" key="13">
    <source>
        <dbReference type="Proteomes" id="UP000008672"/>
    </source>
</evidence>
<keyword evidence="13" id="KW-1185">Reference proteome</keyword>
<dbReference type="GO" id="GO:0008311">
    <property type="term" value="F:double-stranded DNA 3'-5' DNA exonuclease activity"/>
    <property type="evidence" value="ECO:0007669"/>
    <property type="project" value="UniProtKB-EC"/>
</dbReference>
<dbReference type="GeneTree" id="ENSGT00940000163809"/>
<dbReference type="eggNOG" id="ENOG502S67M">
    <property type="taxonomic scope" value="Eukaryota"/>
</dbReference>
<evidence type="ECO:0000256" key="10">
    <source>
        <dbReference type="SAM" id="Coils"/>
    </source>
</evidence>
<evidence type="ECO:0000313" key="12">
    <source>
        <dbReference type="Ensembl" id="ENSLACP00000011737.1"/>
    </source>
</evidence>
<dbReference type="GO" id="GO:0005634">
    <property type="term" value="C:nucleus"/>
    <property type="evidence" value="ECO:0007669"/>
    <property type="project" value="TreeGrafter"/>
</dbReference>
<organism evidence="12 13">
    <name type="scientific">Latimeria chalumnae</name>
    <name type="common">Coelacanth</name>
    <dbReference type="NCBI Taxonomy" id="7897"/>
    <lineage>
        <taxon>Eukaryota</taxon>
        <taxon>Metazoa</taxon>
        <taxon>Chordata</taxon>
        <taxon>Craniata</taxon>
        <taxon>Vertebrata</taxon>
        <taxon>Euteleostomi</taxon>
        <taxon>Coelacanthiformes</taxon>
        <taxon>Coelacanthidae</taxon>
        <taxon>Latimeria</taxon>
    </lineage>
</organism>
<accession>H3AQ16</accession>
<proteinExistence type="inferred from homology"/>
<dbReference type="Gene3D" id="3.60.10.10">
    <property type="entry name" value="Endonuclease/exonuclease/phosphatase"/>
    <property type="match status" value="1"/>
</dbReference>
<evidence type="ECO:0000256" key="4">
    <source>
        <dbReference type="ARBA" id="ARBA00012115"/>
    </source>
</evidence>
<dbReference type="Ensembl" id="ENSLACT00000011827.1">
    <property type="protein sequence ID" value="ENSLACP00000011737.1"/>
    <property type="gene ID" value="ENSLACG00000010332.1"/>
</dbReference>
<keyword evidence="10" id="KW-0175">Coiled coil</keyword>
<feature type="coiled-coil region" evidence="10">
    <location>
        <begin position="264"/>
        <end position="291"/>
    </location>
</feature>
<dbReference type="Proteomes" id="UP000008672">
    <property type="component" value="Unassembled WGS sequence"/>
</dbReference>
<evidence type="ECO:0000256" key="2">
    <source>
        <dbReference type="ARBA" id="ARBA00001946"/>
    </source>
</evidence>
<comment type="catalytic activity">
    <reaction evidence="1">
        <text>Exonucleolytic cleavage in the 3'- to 5'-direction to yield nucleoside 5'-phosphates.</text>
        <dbReference type="EC" id="3.1.11.2"/>
    </reaction>
</comment>
<dbReference type="STRING" id="7897.ENSLACP00000011737"/>
<dbReference type="AlphaFoldDB" id="H3AQ16"/>
<keyword evidence="6" id="KW-0227">DNA damage</keyword>
<evidence type="ECO:0000256" key="1">
    <source>
        <dbReference type="ARBA" id="ARBA00000493"/>
    </source>
</evidence>
<dbReference type="OMA" id="HVSLSIC"/>
<dbReference type="GO" id="GO:0006284">
    <property type="term" value="P:base-excision repair"/>
    <property type="evidence" value="ECO:0007669"/>
    <property type="project" value="TreeGrafter"/>
</dbReference>
<name>H3AQ16_LATCH</name>
<keyword evidence="9" id="KW-0234">DNA repair</keyword>
<protein>
    <recommendedName>
        <fullName evidence="4">exodeoxyribonuclease III</fullName>
        <ecNumber evidence="4">3.1.11.2</ecNumber>
    </recommendedName>
</protein>
<dbReference type="InterPro" id="IPR036691">
    <property type="entry name" value="Endo/exonu/phosph_ase_sf"/>
</dbReference>
<evidence type="ECO:0000256" key="8">
    <source>
        <dbReference type="ARBA" id="ARBA00022842"/>
    </source>
</evidence>
<evidence type="ECO:0000256" key="7">
    <source>
        <dbReference type="ARBA" id="ARBA00022801"/>
    </source>
</evidence>
<dbReference type="EC" id="3.1.11.2" evidence="4"/>
<dbReference type="EMBL" id="AFYH01137438">
    <property type="status" value="NOT_ANNOTATED_CDS"/>
    <property type="molecule type" value="Genomic_DNA"/>
</dbReference>
<reference evidence="13" key="1">
    <citation type="submission" date="2011-08" db="EMBL/GenBank/DDBJ databases">
        <title>The draft genome of Latimeria chalumnae.</title>
        <authorList>
            <person name="Di Palma F."/>
            <person name="Alfoldi J."/>
            <person name="Johnson J."/>
            <person name="Berlin A."/>
            <person name="Gnerre S."/>
            <person name="Jaffe D."/>
            <person name="MacCallum I."/>
            <person name="Young S."/>
            <person name="Walker B.J."/>
            <person name="Lander E."/>
            <person name="Lindblad-Toh K."/>
        </authorList>
    </citation>
    <scope>NUCLEOTIDE SEQUENCE [LARGE SCALE GENOMIC DNA]</scope>
    <source>
        <strain evidence="13">Wild caught</strain>
    </source>
</reference>
<evidence type="ECO:0000256" key="6">
    <source>
        <dbReference type="ARBA" id="ARBA00022763"/>
    </source>
</evidence>
<dbReference type="GO" id="GO:0003906">
    <property type="term" value="F:DNA-(apurinic or apyrimidinic site) endonuclease activity"/>
    <property type="evidence" value="ECO:0007669"/>
    <property type="project" value="TreeGrafter"/>
</dbReference>
<keyword evidence="5" id="KW-0479">Metal-binding</keyword>
<comment type="cofactor">
    <cofactor evidence="2">
        <name>Mg(2+)</name>
        <dbReference type="ChEBI" id="CHEBI:18420"/>
    </cofactor>
</comment>
<dbReference type="InterPro" id="IPR004808">
    <property type="entry name" value="AP_endonuc_1"/>
</dbReference>
<dbReference type="InterPro" id="IPR005135">
    <property type="entry name" value="Endo/exonuclease/phosphatase"/>
</dbReference>
<dbReference type="PANTHER" id="PTHR22748:SF6">
    <property type="entry name" value="DNA-(APURINIC OR APYRIMIDINIC SITE) ENDONUCLEASE"/>
    <property type="match status" value="1"/>
</dbReference>
<dbReference type="GO" id="GO:0008081">
    <property type="term" value="F:phosphoric diester hydrolase activity"/>
    <property type="evidence" value="ECO:0007669"/>
    <property type="project" value="TreeGrafter"/>
</dbReference>
<dbReference type="Pfam" id="PF03372">
    <property type="entry name" value="Exo_endo_phos"/>
    <property type="match status" value="1"/>
</dbReference>
<reference evidence="12" key="2">
    <citation type="submission" date="2025-08" db="UniProtKB">
        <authorList>
            <consortium name="Ensembl"/>
        </authorList>
    </citation>
    <scope>IDENTIFICATION</scope>
</reference>
<feature type="domain" description="Endonuclease/exonuclease/phosphatase" evidence="11">
    <location>
        <begin position="9"/>
        <end position="144"/>
    </location>
</feature>
<reference evidence="12" key="3">
    <citation type="submission" date="2025-09" db="UniProtKB">
        <authorList>
            <consortium name="Ensembl"/>
        </authorList>
    </citation>
    <scope>IDENTIFICATION</scope>
</reference>
<dbReference type="InParanoid" id="H3AQ16"/>
<evidence type="ECO:0000256" key="5">
    <source>
        <dbReference type="ARBA" id="ARBA00022723"/>
    </source>
</evidence>
<evidence type="ECO:0000256" key="9">
    <source>
        <dbReference type="ARBA" id="ARBA00023204"/>
    </source>
</evidence>
<dbReference type="PANTHER" id="PTHR22748">
    <property type="entry name" value="AP ENDONUCLEASE"/>
    <property type="match status" value="1"/>
</dbReference>
<evidence type="ECO:0000256" key="3">
    <source>
        <dbReference type="ARBA" id="ARBA00007092"/>
    </source>
</evidence>